<accession>A0A2P5EC77</accession>
<dbReference type="Proteomes" id="UP000237000">
    <property type="component" value="Unassembled WGS sequence"/>
</dbReference>
<gene>
    <name evidence="7" type="ORF">TorRG33x02_211100</name>
</gene>
<dbReference type="FunCoup" id="A0A2P5EC77">
    <property type="interactions" value="1557"/>
</dbReference>
<dbReference type="HAMAP" id="MF_01478">
    <property type="entry name" value="Ribosomal_L12_arch"/>
    <property type="match status" value="1"/>
</dbReference>
<dbReference type="GO" id="GO:0022625">
    <property type="term" value="C:cytosolic large ribosomal subunit"/>
    <property type="evidence" value="ECO:0007669"/>
    <property type="project" value="InterPro"/>
</dbReference>
<evidence type="ECO:0000256" key="2">
    <source>
        <dbReference type="ARBA" id="ARBA00005436"/>
    </source>
</evidence>
<dbReference type="Pfam" id="PF00428">
    <property type="entry name" value="Ribosomal_60s"/>
    <property type="match status" value="1"/>
</dbReference>
<dbReference type="PANTHER" id="PTHR21141:SF5">
    <property type="entry name" value="LARGE RIBOSOMAL SUBUNIT PROTEIN P2"/>
    <property type="match status" value="1"/>
</dbReference>
<dbReference type="InterPro" id="IPR038716">
    <property type="entry name" value="P1/P2_N_sf"/>
</dbReference>
<dbReference type="GO" id="GO:0003735">
    <property type="term" value="F:structural constituent of ribosome"/>
    <property type="evidence" value="ECO:0007669"/>
    <property type="project" value="InterPro"/>
</dbReference>
<comment type="subunit">
    <text evidence="3">P1 and P2 exist as dimers at the large ribosomal subunit.</text>
</comment>
<reference evidence="8" key="1">
    <citation type="submission" date="2016-06" db="EMBL/GenBank/DDBJ databases">
        <title>Parallel loss of symbiosis genes in relatives of nitrogen-fixing non-legume Parasponia.</title>
        <authorList>
            <person name="Van Velzen R."/>
            <person name="Holmer R."/>
            <person name="Bu F."/>
            <person name="Rutten L."/>
            <person name="Van Zeijl A."/>
            <person name="Liu W."/>
            <person name="Santuari L."/>
            <person name="Cao Q."/>
            <person name="Sharma T."/>
            <person name="Shen D."/>
            <person name="Roswanjaya Y."/>
            <person name="Wardhani T."/>
            <person name="Kalhor M.S."/>
            <person name="Jansen J."/>
            <person name="Van den Hoogen J."/>
            <person name="Gungor B."/>
            <person name="Hartog M."/>
            <person name="Hontelez J."/>
            <person name="Verver J."/>
            <person name="Yang W.-C."/>
            <person name="Schijlen E."/>
            <person name="Repin R."/>
            <person name="Schilthuizen M."/>
            <person name="Schranz E."/>
            <person name="Heidstra R."/>
            <person name="Miyata K."/>
            <person name="Fedorova E."/>
            <person name="Kohlen W."/>
            <person name="Bisseling T."/>
            <person name="Smit S."/>
            <person name="Geurts R."/>
        </authorList>
    </citation>
    <scope>NUCLEOTIDE SEQUENCE [LARGE SCALE GENOMIC DNA]</scope>
    <source>
        <strain evidence="8">cv. RG33-2</strain>
    </source>
</reference>
<comment type="similarity">
    <text evidence="2">Belongs to the eukaryotic ribosomal protein P1/P2 family.</text>
</comment>
<dbReference type="Gene3D" id="1.10.10.1410">
    <property type="match status" value="1"/>
</dbReference>
<evidence type="ECO:0000256" key="1">
    <source>
        <dbReference type="ARBA" id="ARBA00003362"/>
    </source>
</evidence>
<dbReference type="InterPro" id="IPR044076">
    <property type="entry name" value="Ribosomal_P2"/>
</dbReference>
<dbReference type="InterPro" id="IPR027534">
    <property type="entry name" value="Ribosomal_P1/P2"/>
</dbReference>
<dbReference type="CDD" id="cd05833">
    <property type="entry name" value="Ribosomal_P2"/>
    <property type="match status" value="1"/>
</dbReference>
<feature type="compositionally biased region" description="Acidic residues" evidence="6">
    <location>
        <begin position="99"/>
        <end position="109"/>
    </location>
</feature>
<proteinExistence type="inferred from homology"/>
<dbReference type="FunFam" id="1.10.10.1410:FF:000002">
    <property type="entry name" value="60S acidic ribosomal protein P2"/>
    <property type="match status" value="1"/>
</dbReference>
<comment type="caution">
    <text evidence="7">The sequence shown here is derived from an EMBL/GenBank/DDBJ whole genome shotgun (WGS) entry which is preliminary data.</text>
</comment>
<protein>
    <submittedName>
        <fullName evidence="7">60S acidic ribosomal protein</fullName>
    </submittedName>
</protein>
<dbReference type="AlphaFoldDB" id="A0A2P5EC77"/>
<dbReference type="EMBL" id="JXTC01000183">
    <property type="protein sequence ID" value="PON83136.1"/>
    <property type="molecule type" value="Genomic_DNA"/>
</dbReference>
<evidence type="ECO:0000256" key="4">
    <source>
        <dbReference type="ARBA" id="ARBA00022980"/>
    </source>
</evidence>
<organism evidence="7 8">
    <name type="scientific">Trema orientale</name>
    <name type="common">Charcoal tree</name>
    <name type="synonym">Celtis orientalis</name>
    <dbReference type="NCBI Taxonomy" id="63057"/>
    <lineage>
        <taxon>Eukaryota</taxon>
        <taxon>Viridiplantae</taxon>
        <taxon>Streptophyta</taxon>
        <taxon>Embryophyta</taxon>
        <taxon>Tracheophyta</taxon>
        <taxon>Spermatophyta</taxon>
        <taxon>Magnoliopsida</taxon>
        <taxon>eudicotyledons</taxon>
        <taxon>Gunneridae</taxon>
        <taxon>Pentapetalae</taxon>
        <taxon>rosids</taxon>
        <taxon>fabids</taxon>
        <taxon>Rosales</taxon>
        <taxon>Cannabaceae</taxon>
        <taxon>Trema</taxon>
    </lineage>
</organism>
<sequence>MKVLAAYLLALLGGNPNPLADDIKHILGSVGAEADEDKIKLLLSAVEGKDINELIAAGREKLAYLVPSGGGVAAVAAAATADGAAAAPAEAETKKEEKEELIEESDEEGMLSLFD</sequence>
<keyword evidence="5" id="KW-0687">Ribonucleoprotein</keyword>
<evidence type="ECO:0000313" key="7">
    <source>
        <dbReference type="EMBL" id="PON83136.1"/>
    </source>
</evidence>
<dbReference type="STRING" id="63057.A0A2P5EC77"/>
<dbReference type="PANTHER" id="PTHR21141">
    <property type="entry name" value="60S ACIDIC RIBOSOMAL PROTEIN FAMILY MEMBER"/>
    <property type="match status" value="1"/>
</dbReference>
<evidence type="ECO:0000256" key="5">
    <source>
        <dbReference type="ARBA" id="ARBA00023274"/>
    </source>
</evidence>
<comment type="function">
    <text evidence="1">Plays an important role in the elongation step of protein synthesis.</text>
</comment>
<evidence type="ECO:0000256" key="6">
    <source>
        <dbReference type="SAM" id="MobiDB-lite"/>
    </source>
</evidence>
<evidence type="ECO:0000313" key="8">
    <source>
        <dbReference type="Proteomes" id="UP000237000"/>
    </source>
</evidence>
<feature type="region of interest" description="Disordered" evidence="6">
    <location>
        <begin position="85"/>
        <end position="115"/>
    </location>
</feature>
<dbReference type="GO" id="GO:0002182">
    <property type="term" value="P:cytoplasmic translational elongation"/>
    <property type="evidence" value="ECO:0007669"/>
    <property type="project" value="InterPro"/>
</dbReference>
<name>A0A2P5EC77_TREOI</name>
<keyword evidence="4 7" id="KW-0689">Ribosomal protein</keyword>
<keyword evidence="8" id="KW-1185">Reference proteome</keyword>
<evidence type="ECO:0000256" key="3">
    <source>
        <dbReference type="ARBA" id="ARBA00011266"/>
    </source>
</evidence>
<dbReference type="InParanoid" id="A0A2P5EC77"/>
<dbReference type="OrthoDB" id="1227494at2759"/>